<keyword evidence="2" id="KW-1185">Reference proteome</keyword>
<gene>
    <name evidence="1" type="ORF">KI387_027266</name>
</gene>
<proteinExistence type="predicted"/>
<dbReference type="Proteomes" id="UP000824469">
    <property type="component" value="Unassembled WGS sequence"/>
</dbReference>
<name>A0AA38L2W1_TAXCH</name>
<reference evidence="1 2" key="1">
    <citation type="journal article" date="2021" name="Nat. Plants">
        <title>The Taxus genome provides insights into paclitaxel biosynthesis.</title>
        <authorList>
            <person name="Xiong X."/>
            <person name="Gou J."/>
            <person name="Liao Q."/>
            <person name="Li Y."/>
            <person name="Zhou Q."/>
            <person name="Bi G."/>
            <person name="Li C."/>
            <person name="Du R."/>
            <person name="Wang X."/>
            <person name="Sun T."/>
            <person name="Guo L."/>
            <person name="Liang H."/>
            <person name="Lu P."/>
            <person name="Wu Y."/>
            <person name="Zhang Z."/>
            <person name="Ro D.K."/>
            <person name="Shang Y."/>
            <person name="Huang S."/>
            <person name="Yan J."/>
        </authorList>
    </citation>
    <scope>NUCLEOTIDE SEQUENCE [LARGE SCALE GENOMIC DNA]</scope>
    <source>
        <strain evidence="1">Ta-2019</strain>
    </source>
</reference>
<organism evidence="1 2">
    <name type="scientific">Taxus chinensis</name>
    <name type="common">Chinese yew</name>
    <name type="synonym">Taxus wallichiana var. chinensis</name>
    <dbReference type="NCBI Taxonomy" id="29808"/>
    <lineage>
        <taxon>Eukaryota</taxon>
        <taxon>Viridiplantae</taxon>
        <taxon>Streptophyta</taxon>
        <taxon>Embryophyta</taxon>
        <taxon>Tracheophyta</taxon>
        <taxon>Spermatophyta</taxon>
        <taxon>Pinopsida</taxon>
        <taxon>Pinidae</taxon>
        <taxon>Conifers II</taxon>
        <taxon>Cupressales</taxon>
        <taxon>Taxaceae</taxon>
        <taxon>Taxus</taxon>
    </lineage>
</organism>
<evidence type="ECO:0000313" key="1">
    <source>
        <dbReference type="EMBL" id="KAH9312231.1"/>
    </source>
</evidence>
<accession>A0AA38L2W1</accession>
<protein>
    <submittedName>
        <fullName evidence="1">Uncharacterized protein</fullName>
    </submittedName>
</protein>
<comment type="caution">
    <text evidence="1">The sequence shown here is derived from an EMBL/GenBank/DDBJ whole genome shotgun (WGS) entry which is preliminary data.</text>
</comment>
<feature type="non-terminal residue" evidence="1">
    <location>
        <position position="1"/>
    </location>
</feature>
<dbReference type="EMBL" id="JAHRHJ020000006">
    <property type="protein sequence ID" value="KAH9312231.1"/>
    <property type="molecule type" value="Genomic_DNA"/>
</dbReference>
<sequence length="85" mass="9668">VRFKEIEETKVSQLERPCLEKEKRKLVYVIDGEELESLNVIHSMGTREVVGSADARARAYHEPLKTKKVNIGLGEEPKEAIIGDY</sequence>
<evidence type="ECO:0000313" key="2">
    <source>
        <dbReference type="Proteomes" id="UP000824469"/>
    </source>
</evidence>
<dbReference type="AlphaFoldDB" id="A0AA38L2W1"/>